<dbReference type="Gene3D" id="1.10.510.10">
    <property type="entry name" value="Transferase(Phosphotransferase) domain 1"/>
    <property type="match status" value="1"/>
</dbReference>
<comment type="subcellular location">
    <subcellularLocation>
        <location evidence="1">Membrane</location>
        <topology evidence="1">Single-pass type I membrane protein</topology>
    </subcellularLocation>
</comment>
<evidence type="ECO:0000313" key="12">
    <source>
        <dbReference type="EMBL" id="KAK4566108.1"/>
    </source>
</evidence>
<evidence type="ECO:0000256" key="8">
    <source>
        <dbReference type="ARBA" id="ARBA00023180"/>
    </source>
</evidence>
<dbReference type="PANTHER" id="PTHR48006">
    <property type="entry name" value="LEUCINE-RICH REPEAT-CONTAINING PROTEIN DDB_G0281931-RELATED"/>
    <property type="match status" value="1"/>
</dbReference>
<evidence type="ECO:0000256" key="3">
    <source>
        <dbReference type="ARBA" id="ARBA00022692"/>
    </source>
</evidence>
<dbReference type="Gene3D" id="3.80.10.10">
    <property type="entry name" value="Ribonuclease Inhibitor"/>
    <property type="match status" value="2"/>
</dbReference>
<gene>
    <name evidence="12" type="ORF">RGQ29_002348</name>
</gene>
<dbReference type="GO" id="GO:0016020">
    <property type="term" value="C:membrane"/>
    <property type="evidence" value="ECO:0007669"/>
    <property type="project" value="UniProtKB-SubCell"/>
</dbReference>
<sequence>MLLKSQTQMVLNARALVLLHILVWSLPDTFGQSSGTLSDISCLKSIRDSLEDPLNHIATSWTFNSTTEDSFCRYVGVICGYTFENRVRGVKLANMGLKGKFPSGLVNCSELISLDLSGNVISGSIPHDINEILPNLEVLELSNNNLSGEIPSSMGDCFTLKVAKLNNNRLSGQIPQQLSENLEVLELSNNKLSGEIPSSMGHCSNLEVVKLNNNRLSGQIPQQLSELHRLIIFSVANNLLSGPVPDFIFVRTDTITPESYVNNSGLCGEPLDGCKHRRAFFELSFRSGFVVAFLVFASSYTAFFTYYFNLWGRSKKRNQMMPIKTAELKECRKNKGKQIDQFIQLPTKALYKEESIKVSKLVRIIPRMSLAELSEATANFNTSNVIGLGKIGMMYKGVLSNGRPSVIKRLHDSQTFEKQFASELKALGKVRHKNIVPLLGYCIEGKEKLLVYKYISNGNLYDWLHAAKGRDKILKWPLRVEIAIGIARGLAWLHHYCNFNVVHLNLSSNSILLDQNFRPKISNFGGSIISNFGEEMFKNTRSNTFFIGDDVWELGYMKKDVYDFGILLLELIIGKESIEINNYANNSNKSLVDWIAHLLTSSSVLYNVIDESLIGRGFEDEIFELLRIAYTCLKLFPSQRPTMLELYNTICIFGERVRLTRKSKILRQSEIATASTFGEIVEAEIA</sequence>
<dbReference type="Pfam" id="PF07714">
    <property type="entry name" value="PK_Tyr_Ser-Thr"/>
    <property type="match status" value="1"/>
</dbReference>
<reference evidence="12 13" key="1">
    <citation type="journal article" date="2023" name="G3 (Bethesda)">
        <title>A haplotype-resolved chromosome-scale genome for Quercus rubra L. provides insights into the genetics of adaptive traits for red oak species.</title>
        <authorList>
            <person name="Kapoor B."/>
            <person name="Jenkins J."/>
            <person name="Schmutz J."/>
            <person name="Zhebentyayeva T."/>
            <person name="Kuelheim C."/>
            <person name="Coggeshall M."/>
            <person name="Heim C."/>
            <person name="Lasky J.R."/>
            <person name="Leites L."/>
            <person name="Islam-Faridi N."/>
            <person name="Romero-Severson J."/>
            <person name="DeLeo V.L."/>
            <person name="Lucas S.M."/>
            <person name="Lazic D."/>
            <person name="Gailing O."/>
            <person name="Carlson J."/>
            <person name="Staton M."/>
        </authorList>
    </citation>
    <scope>NUCLEOTIDE SEQUENCE [LARGE SCALE GENOMIC DNA]</scope>
    <source>
        <strain evidence="12">Pseudo-F2</strain>
    </source>
</reference>
<dbReference type="FunFam" id="3.80.10.10:FF:000041">
    <property type="entry name" value="LRR receptor-like serine/threonine-protein kinase ERECTA"/>
    <property type="match status" value="2"/>
</dbReference>
<dbReference type="Pfam" id="PF08263">
    <property type="entry name" value="LRRNT_2"/>
    <property type="match status" value="1"/>
</dbReference>
<dbReference type="InterPro" id="IPR001245">
    <property type="entry name" value="Ser-Thr/Tyr_kinase_cat_dom"/>
</dbReference>
<dbReference type="Gene3D" id="3.30.200.20">
    <property type="entry name" value="Phosphorylase Kinase, domain 1"/>
    <property type="match status" value="1"/>
</dbReference>
<dbReference type="EMBL" id="JAXUIC010000010">
    <property type="protein sequence ID" value="KAK4566108.1"/>
    <property type="molecule type" value="Genomic_DNA"/>
</dbReference>
<evidence type="ECO:0000256" key="7">
    <source>
        <dbReference type="ARBA" id="ARBA00023136"/>
    </source>
</evidence>
<dbReference type="InterPro" id="IPR013210">
    <property type="entry name" value="LRR_N_plant-typ"/>
</dbReference>
<keyword evidence="2" id="KW-0433">Leucine-rich repeat</keyword>
<dbReference type="PROSITE" id="PS51450">
    <property type="entry name" value="LRR"/>
    <property type="match status" value="1"/>
</dbReference>
<evidence type="ECO:0000256" key="2">
    <source>
        <dbReference type="ARBA" id="ARBA00022614"/>
    </source>
</evidence>
<protein>
    <recommendedName>
        <fullName evidence="11">Protein kinase domain-containing protein</fullName>
    </recommendedName>
</protein>
<evidence type="ECO:0000256" key="1">
    <source>
        <dbReference type="ARBA" id="ARBA00004479"/>
    </source>
</evidence>
<dbReference type="SUPFAM" id="SSF52058">
    <property type="entry name" value="L domain-like"/>
    <property type="match status" value="1"/>
</dbReference>
<organism evidence="12 13">
    <name type="scientific">Quercus rubra</name>
    <name type="common">Northern red oak</name>
    <name type="synonym">Quercus borealis</name>
    <dbReference type="NCBI Taxonomy" id="3512"/>
    <lineage>
        <taxon>Eukaryota</taxon>
        <taxon>Viridiplantae</taxon>
        <taxon>Streptophyta</taxon>
        <taxon>Embryophyta</taxon>
        <taxon>Tracheophyta</taxon>
        <taxon>Spermatophyta</taxon>
        <taxon>Magnoliopsida</taxon>
        <taxon>eudicotyledons</taxon>
        <taxon>Gunneridae</taxon>
        <taxon>Pentapetalae</taxon>
        <taxon>rosids</taxon>
        <taxon>fabids</taxon>
        <taxon>Fagales</taxon>
        <taxon>Fagaceae</taxon>
        <taxon>Quercus</taxon>
    </lineage>
</organism>
<dbReference type="Proteomes" id="UP001324115">
    <property type="component" value="Unassembled WGS sequence"/>
</dbReference>
<name>A0AAN7IDM2_QUERU</name>
<evidence type="ECO:0000259" key="11">
    <source>
        <dbReference type="PROSITE" id="PS50011"/>
    </source>
</evidence>
<dbReference type="PANTHER" id="PTHR48006:SF88">
    <property type="entry name" value="LRR RECEPTOR-LIKE KINASE FAMILY PROTEIN"/>
    <property type="match status" value="1"/>
</dbReference>
<dbReference type="InterPro" id="IPR051824">
    <property type="entry name" value="LRR_Rcpt-Like_S/T_Kinase"/>
</dbReference>
<evidence type="ECO:0000256" key="6">
    <source>
        <dbReference type="ARBA" id="ARBA00022989"/>
    </source>
</evidence>
<dbReference type="GO" id="GO:0004672">
    <property type="term" value="F:protein kinase activity"/>
    <property type="evidence" value="ECO:0007669"/>
    <property type="project" value="InterPro"/>
</dbReference>
<comment type="caution">
    <text evidence="12">The sequence shown here is derived from an EMBL/GenBank/DDBJ whole genome shotgun (WGS) entry which is preliminary data.</text>
</comment>
<keyword evidence="8" id="KW-0325">Glycoprotein</keyword>
<keyword evidence="6 9" id="KW-1133">Transmembrane helix</keyword>
<dbReference type="InterPro" id="IPR011009">
    <property type="entry name" value="Kinase-like_dom_sf"/>
</dbReference>
<dbReference type="InterPro" id="IPR001611">
    <property type="entry name" value="Leu-rich_rpt"/>
</dbReference>
<keyword evidence="3 9" id="KW-0812">Transmembrane</keyword>
<feature type="transmembrane region" description="Helical" evidence="9">
    <location>
        <begin position="288"/>
        <end position="311"/>
    </location>
</feature>
<evidence type="ECO:0000256" key="9">
    <source>
        <dbReference type="SAM" id="Phobius"/>
    </source>
</evidence>
<proteinExistence type="predicted"/>
<keyword evidence="4 10" id="KW-0732">Signal</keyword>
<evidence type="ECO:0000256" key="5">
    <source>
        <dbReference type="ARBA" id="ARBA00022737"/>
    </source>
</evidence>
<dbReference type="Pfam" id="PF00560">
    <property type="entry name" value="LRR_1"/>
    <property type="match status" value="4"/>
</dbReference>
<dbReference type="AlphaFoldDB" id="A0AAN7IDM2"/>
<evidence type="ECO:0000313" key="13">
    <source>
        <dbReference type="Proteomes" id="UP001324115"/>
    </source>
</evidence>
<dbReference type="SUPFAM" id="SSF56112">
    <property type="entry name" value="Protein kinase-like (PK-like)"/>
    <property type="match status" value="1"/>
</dbReference>
<feature type="domain" description="Protein kinase" evidence="11">
    <location>
        <begin position="380"/>
        <end position="652"/>
    </location>
</feature>
<evidence type="ECO:0000256" key="4">
    <source>
        <dbReference type="ARBA" id="ARBA00022729"/>
    </source>
</evidence>
<keyword evidence="7 9" id="KW-0472">Membrane</keyword>
<keyword evidence="5" id="KW-0677">Repeat</keyword>
<dbReference type="PROSITE" id="PS50011">
    <property type="entry name" value="PROTEIN_KINASE_DOM"/>
    <property type="match status" value="1"/>
</dbReference>
<feature type="chain" id="PRO_5043044492" description="Protein kinase domain-containing protein" evidence="10">
    <location>
        <begin position="32"/>
        <end position="686"/>
    </location>
</feature>
<feature type="signal peptide" evidence="10">
    <location>
        <begin position="1"/>
        <end position="31"/>
    </location>
</feature>
<dbReference type="PRINTS" id="PR00019">
    <property type="entry name" value="LEURICHRPT"/>
</dbReference>
<dbReference type="GO" id="GO:0005524">
    <property type="term" value="F:ATP binding"/>
    <property type="evidence" value="ECO:0007669"/>
    <property type="project" value="InterPro"/>
</dbReference>
<dbReference type="InterPro" id="IPR000719">
    <property type="entry name" value="Prot_kinase_dom"/>
</dbReference>
<keyword evidence="13" id="KW-1185">Reference proteome</keyword>
<dbReference type="InterPro" id="IPR032675">
    <property type="entry name" value="LRR_dom_sf"/>
</dbReference>
<evidence type="ECO:0000256" key="10">
    <source>
        <dbReference type="SAM" id="SignalP"/>
    </source>
</evidence>
<accession>A0AAN7IDM2</accession>